<evidence type="ECO:0000259" key="10">
    <source>
        <dbReference type="PROSITE" id="PS50262"/>
    </source>
</evidence>
<keyword evidence="7" id="KW-0675">Receptor</keyword>
<keyword evidence="5" id="KW-0297">G-protein coupled receptor</keyword>
<dbReference type="GO" id="GO:0004930">
    <property type="term" value="F:G protein-coupled receptor activity"/>
    <property type="evidence" value="ECO:0007669"/>
    <property type="project" value="UniProtKB-KW"/>
</dbReference>
<evidence type="ECO:0000256" key="2">
    <source>
        <dbReference type="ARBA" id="ARBA00022475"/>
    </source>
</evidence>
<accession>A0A1I7U383</accession>
<keyword evidence="6 9" id="KW-0472">Membrane</keyword>
<dbReference type="Gene3D" id="1.20.1070.10">
    <property type="entry name" value="Rhodopsin 7-helix transmembrane proteins"/>
    <property type="match status" value="1"/>
</dbReference>
<dbReference type="Pfam" id="PF00001">
    <property type="entry name" value="7tm_1"/>
    <property type="match status" value="1"/>
</dbReference>
<sequence length="405" mass="44948">MEKLLHFAVHFLFGDGTMSGEPVPLIFLVCINAKSVSHGDNFQNCSSIFIFGKDEKYANCLIENGTDPCYLLKEVHRAKEFRTYFLAILPIVLSVIACLLNIGYLIAQLKCFSIEKTSFKKRQVFLISRSLSIILANLLFYVVVIVWKANGFVYTSAMIFILIGGINFLSVTGTYIGLTILLYTAIAHQFWYMTKLTLTHCWLIIGLIWILSTASSVCIGLWGATLFYPESAPISCSFESCQQPLAIIIVVCLSICYGTVIGLYIAMMARLHRLVRKSSMVQSRSKSNSMTAMKRLGLNMITFAVGSVPILIVCIVALANLKDLSSLGEGCKSPCKTFLHSSLFVEVEILASVAAIVWIIAMIIDPVINILADKKLRGLFVKQITRVSQRIRRASTKSTISTDDQ</sequence>
<feature type="transmembrane region" description="Helical" evidence="9">
    <location>
        <begin position="198"/>
        <end position="225"/>
    </location>
</feature>
<dbReference type="InterPro" id="IPR040435">
    <property type="entry name" value="Put_GPCR_Chromadorea"/>
</dbReference>
<proteinExistence type="predicted"/>
<feature type="transmembrane region" description="Helical" evidence="9">
    <location>
        <begin position="296"/>
        <end position="319"/>
    </location>
</feature>
<evidence type="ECO:0000256" key="8">
    <source>
        <dbReference type="ARBA" id="ARBA00023224"/>
    </source>
</evidence>
<evidence type="ECO:0000256" key="4">
    <source>
        <dbReference type="ARBA" id="ARBA00022989"/>
    </source>
</evidence>
<feature type="domain" description="G-protein coupled receptors family 1 profile" evidence="10">
    <location>
        <begin position="100"/>
        <end position="369"/>
    </location>
</feature>
<protein>
    <submittedName>
        <fullName evidence="12">G_PROTEIN_RECEP_F1_2 domain-containing protein</fullName>
    </submittedName>
</protein>
<keyword evidence="11" id="KW-1185">Reference proteome</keyword>
<evidence type="ECO:0000256" key="7">
    <source>
        <dbReference type="ARBA" id="ARBA00023170"/>
    </source>
</evidence>
<dbReference type="Proteomes" id="UP000095282">
    <property type="component" value="Unplaced"/>
</dbReference>
<dbReference type="InterPro" id="IPR017452">
    <property type="entry name" value="GPCR_Rhodpsn_7TM"/>
</dbReference>
<organism evidence="11 12">
    <name type="scientific">Caenorhabditis tropicalis</name>
    <dbReference type="NCBI Taxonomy" id="1561998"/>
    <lineage>
        <taxon>Eukaryota</taxon>
        <taxon>Metazoa</taxon>
        <taxon>Ecdysozoa</taxon>
        <taxon>Nematoda</taxon>
        <taxon>Chromadorea</taxon>
        <taxon>Rhabditida</taxon>
        <taxon>Rhabditina</taxon>
        <taxon>Rhabditomorpha</taxon>
        <taxon>Rhabditoidea</taxon>
        <taxon>Rhabditidae</taxon>
        <taxon>Peloderinae</taxon>
        <taxon>Caenorhabditis</taxon>
    </lineage>
</organism>
<evidence type="ECO:0000256" key="5">
    <source>
        <dbReference type="ARBA" id="ARBA00023040"/>
    </source>
</evidence>
<dbReference type="GO" id="GO:0005886">
    <property type="term" value="C:plasma membrane"/>
    <property type="evidence" value="ECO:0007669"/>
    <property type="project" value="UniProtKB-SubCell"/>
</dbReference>
<comment type="subcellular location">
    <subcellularLocation>
        <location evidence="1">Cell membrane</location>
        <topology evidence="1">Multi-pass membrane protein</topology>
    </subcellularLocation>
</comment>
<feature type="transmembrane region" description="Helical" evidence="9">
    <location>
        <begin position="245"/>
        <end position="267"/>
    </location>
</feature>
<dbReference type="AlphaFoldDB" id="A0A1I7U383"/>
<keyword evidence="8" id="KW-0807">Transducer</keyword>
<dbReference type="WBParaSite" id="Csp11.Scaffold629.g14400.t2">
    <property type="protein sequence ID" value="Csp11.Scaffold629.g14400.t2"/>
    <property type="gene ID" value="Csp11.Scaffold629.g14400"/>
</dbReference>
<feature type="transmembrane region" description="Helical" evidence="9">
    <location>
        <begin position="126"/>
        <end position="147"/>
    </location>
</feature>
<dbReference type="PANTHER" id="PTHR37441:SF4">
    <property type="entry name" value="G-PROTEIN COUPLED RECEPTORS FAMILY 1 PROFILE DOMAIN-CONTAINING PROTEIN"/>
    <property type="match status" value="1"/>
</dbReference>
<feature type="transmembrane region" description="Helical" evidence="9">
    <location>
        <begin position="349"/>
        <end position="372"/>
    </location>
</feature>
<feature type="transmembrane region" description="Helical" evidence="9">
    <location>
        <begin position="84"/>
        <end position="106"/>
    </location>
</feature>
<evidence type="ECO:0000256" key="9">
    <source>
        <dbReference type="SAM" id="Phobius"/>
    </source>
</evidence>
<keyword evidence="3 9" id="KW-0812">Transmembrane</keyword>
<keyword evidence="2" id="KW-1003">Cell membrane</keyword>
<name>A0A1I7U383_9PELO</name>
<evidence type="ECO:0000256" key="1">
    <source>
        <dbReference type="ARBA" id="ARBA00004651"/>
    </source>
</evidence>
<evidence type="ECO:0000313" key="12">
    <source>
        <dbReference type="WBParaSite" id="Csp11.Scaffold629.g14400.t2"/>
    </source>
</evidence>
<evidence type="ECO:0000313" key="11">
    <source>
        <dbReference type="Proteomes" id="UP000095282"/>
    </source>
</evidence>
<dbReference type="SUPFAM" id="SSF81321">
    <property type="entry name" value="Family A G protein-coupled receptor-like"/>
    <property type="match status" value="1"/>
</dbReference>
<dbReference type="PANTHER" id="PTHR37441">
    <property type="entry name" value="PROTEIN CBG16518"/>
    <property type="match status" value="1"/>
</dbReference>
<keyword evidence="4 9" id="KW-1133">Transmembrane helix</keyword>
<reference evidence="12" key="1">
    <citation type="submission" date="2016-11" db="UniProtKB">
        <authorList>
            <consortium name="WormBaseParasite"/>
        </authorList>
    </citation>
    <scope>IDENTIFICATION</scope>
</reference>
<dbReference type="PROSITE" id="PS50262">
    <property type="entry name" value="G_PROTEIN_RECEP_F1_2"/>
    <property type="match status" value="1"/>
</dbReference>
<dbReference type="InterPro" id="IPR000276">
    <property type="entry name" value="GPCR_Rhodpsn"/>
</dbReference>
<evidence type="ECO:0000256" key="6">
    <source>
        <dbReference type="ARBA" id="ARBA00023136"/>
    </source>
</evidence>
<feature type="transmembrane region" description="Helical" evidence="9">
    <location>
        <begin position="159"/>
        <end position="186"/>
    </location>
</feature>
<evidence type="ECO:0000256" key="3">
    <source>
        <dbReference type="ARBA" id="ARBA00022692"/>
    </source>
</evidence>